<feature type="transmembrane region" description="Helical" evidence="2">
    <location>
        <begin position="280"/>
        <end position="299"/>
    </location>
</feature>
<dbReference type="RefSeq" id="YP_009505008.1">
    <property type="nucleotide sequence ID" value="NC_038224.1"/>
</dbReference>
<proteinExistence type="predicted"/>
<evidence type="ECO:0000313" key="3">
    <source>
        <dbReference type="EMBL" id="AWW14127.1"/>
    </source>
</evidence>
<keyword evidence="3" id="KW-0496">Mitochondrion</keyword>
<evidence type="ECO:0000256" key="1">
    <source>
        <dbReference type="SAM" id="MobiDB-lite"/>
    </source>
</evidence>
<keyword evidence="2" id="KW-0812">Transmembrane</keyword>
<dbReference type="EMBL" id="MH447975">
    <property type="protein sequence ID" value="AWW14127.1"/>
    <property type="molecule type" value="Genomic_DNA"/>
</dbReference>
<sequence>MFILSKIMLFCFWFCLGYFFYSHILQYPLFINSRLKKKIDSLTFFQLVLIFFLCYLIFNFIITSLFSYFIMSEYLEGLNISHNFLPDPDSSGNSANVSNSNTSTNSSPTSTTSNTNSSPSNSSSSVGTNRNYQGRASDFVDGAIMSIALAGGIAAAKSAPTLASKAAALAGSILSGGAAIIVKNASGNISEGIGKKSSYTNLTDFFSELFQLTGNSVVDLLFLIQVFQKLQLLFLFLFSYYSIIFFINEHKLEELLLKLLPIHIVNYIMKAFRLTKKGANIFRIFTFIVLIFVTIYPYYYFDFFLSNFDAIVDFYISTRK</sequence>
<dbReference type="AlphaFoldDB" id="A0A2Z4HH07"/>
<protein>
    <submittedName>
        <fullName evidence="3">Uncharacterized protein</fullName>
    </submittedName>
</protein>
<feature type="transmembrane region" description="Helical" evidence="2">
    <location>
        <begin position="230"/>
        <end position="248"/>
    </location>
</feature>
<gene>
    <name evidence="3" type="primary">orf320</name>
</gene>
<organism evidence="3">
    <name type="scientific">Lyophyllum shimeji</name>
    <name type="common">Hon-shimeji</name>
    <name type="synonym">Tricholoma shimeji</name>
    <dbReference type="NCBI Taxonomy" id="47721"/>
    <lineage>
        <taxon>Eukaryota</taxon>
        <taxon>Fungi</taxon>
        <taxon>Dikarya</taxon>
        <taxon>Basidiomycota</taxon>
        <taxon>Agaricomycotina</taxon>
        <taxon>Agaricomycetes</taxon>
        <taxon>Agaricomycetidae</taxon>
        <taxon>Agaricales</taxon>
        <taxon>Tricholomatineae</taxon>
        <taxon>Lyophyllaceae</taxon>
        <taxon>Lyophyllum</taxon>
    </lineage>
</organism>
<accession>A0A2Z4HH07</accession>
<geneLocation type="mitochondrion" evidence="3"/>
<keyword evidence="2" id="KW-0472">Membrane</keyword>
<keyword evidence="2" id="KW-1133">Transmembrane helix</keyword>
<name>A0A2Z4HH07_LYOSH</name>
<reference evidence="3" key="1">
    <citation type="journal article" date="2019" name="Int. J. Biol. Macromol.">
        <title>Characterization and comparison of the mitochondrial genomes from two Lyophyllum fungal species and insights into phylogeny of Agaricomycetes.</title>
        <authorList>
            <person name="Li Q."/>
            <person name="Wang Q."/>
            <person name="Jin X."/>
            <person name="Chen Z."/>
            <person name="Xiong C."/>
            <person name="Li P."/>
            <person name="Zhao J."/>
            <person name="Huang W."/>
        </authorList>
    </citation>
    <scope>NUCLEOTIDE SEQUENCE</scope>
</reference>
<evidence type="ECO:0000256" key="2">
    <source>
        <dbReference type="SAM" id="Phobius"/>
    </source>
</evidence>
<feature type="transmembrane region" description="Helical" evidence="2">
    <location>
        <begin position="7"/>
        <end position="24"/>
    </location>
</feature>
<feature type="transmembrane region" description="Helical" evidence="2">
    <location>
        <begin position="202"/>
        <end position="224"/>
    </location>
</feature>
<feature type="transmembrane region" description="Helical" evidence="2">
    <location>
        <begin position="44"/>
        <end position="70"/>
    </location>
</feature>
<dbReference type="GeneID" id="37541341"/>
<feature type="region of interest" description="Disordered" evidence="1">
    <location>
        <begin position="91"/>
        <end position="129"/>
    </location>
</feature>